<name>G3MAQ1_9CAUD</name>
<accession>G3MAQ1</accession>
<evidence type="ECO:0000313" key="1">
    <source>
        <dbReference type="EMBL" id="AEO93768.1"/>
    </source>
</evidence>
<evidence type="ECO:0000313" key="2">
    <source>
        <dbReference type="Proteomes" id="UP000009273"/>
    </source>
</evidence>
<dbReference type="EMBL" id="JN638751">
    <property type="protein sequence ID" value="AEO93768.1"/>
    <property type="molecule type" value="Genomic_DNA"/>
</dbReference>
<reference evidence="1 2" key="1">
    <citation type="submission" date="2011-09" db="EMBL/GenBank/DDBJ databases">
        <authorList>
            <person name="Pope W.H."/>
            <person name="Pedulla M.L."/>
            <person name="Ford M.E."/>
            <person name="Peebles C.L."/>
            <person name="Hatfull G.H."/>
            <person name="Hendrix R.W."/>
        </authorList>
    </citation>
    <scope>NUCLEOTIDE SEQUENCE [LARGE SCALE GENOMIC DNA]</scope>
    <source>
        <strain evidence="1">G</strain>
    </source>
</reference>
<sequence>MFEYMRETLEKVFTYKGEVDDNLEELLITVACNDIANKYYILRPNEDGIRDATIINNIENSQVSFNIPSTELNVELVFNAGLYGIIKNGKSVENVINTIQSNAIVILNNEAVDEFYDYMEIKENLSGDRYSDTYLTQISTRNLLNSRATDSYLENLTDEDDFKIKEVSCFFNIIVGFEHSTDIDFPDITIHDNDPIDEQDFIKDAKGKLMKAVRFKFGDEVAKDMNINCVFLLNEDDAMKYFKQVEDFKMSYNGYRLKIVRTFELPVSKACWNIRLRLAARDFLNYLIEEVL</sequence>
<organism evidence="1 2">
    <name type="scientific">Bacillus phage G</name>
    <dbReference type="NCBI Taxonomy" id="2884420"/>
    <lineage>
        <taxon>Viruses</taxon>
        <taxon>Duplodnaviria</taxon>
        <taxon>Heunggongvirae</taxon>
        <taxon>Uroviricota</taxon>
        <taxon>Caudoviricetes</taxon>
        <taxon>Donellivirus</taxon>
        <taxon>Donellivirus gee</taxon>
    </lineage>
</organism>
<dbReference type="GeneID" id="18563724"/>
<proteinExistence type="predicted"/>
<gene>
    <name evidence="1" type="primary">510</name>
    <name evidence="1" type="ORF">G_510</name>
</gene>
<dbReference type="RefSeq" id="YP_009015813.1">
    <property type="nucleotide sequence ID" value="NC_023719.1"/>
</dbReference>
<dbReference type="Proteomes" id="UP000009273">
    <property type="component" value="Segment"/>
</dbReference>
<keyword evidence="2" id="KW-1185">Reference proteome</keyword>
<protein>
    <submittedName>
        <fullName evidence="1">Gp510</fullName>
    </submittedName>
</protein>
<dbReference type="KEGG" id="vg:18563724"/>